<protein>
    <submittedName>
        <fullName evidence="2">Sel1 repeat family protein</fullName>
    </submittedName>
</protein>
<dbReference type="Pfam" id="PF08238">
    <property type="entry name" value="Sel1"/>
    <property type="match status" value="2"/>
</dbReference>
<keyword evidence="3" id="KW-1185">Reference proteome</keyword>
<organism evidence="2 3">
    <name type="scientific">Parvularcula marina</name>
    <dbReference type="NCBI Taxonomy" id="2292771"/>
    <lineage>
        <taxon>Bacteria</taxon>
        <taxon>Pseudomonadati</taxon>
        <taxon>Pseudomonadota</taxon>
        <taxon>Alphaproteobacteria</taxon>
        <taxon>Parvularculales</taxon>
        <taxon>Parvularculaceae</taxon>
        <taxon>Parvularcula</taxon>
    </lineage>
</organism>
<evidence type="ECO:0000313" key="3">
    <source>
        <dbReference type="Proteomes" id="UP000264589"/>
    </source>
</evidence>
<dbReference type="SUPFAM" id="SSF82185">
    <property type="entry name" value="Histone H3 K4-specific methyltransferase SET7/9 N-terminal domain"/>
    <property type="match status" value="1"/>
</dbReference>
<feature type="compositionally biased region" description="Low complexity" evidence="1">
    <location>
        <begin position="737"/>
        <end position="753"/>
    </location>
</feature>
<dbReference type="AlphaFoldDB" id="A0A371RER6"/>
<dbReference type="InterPro" id="IPR006597">
    <property type="entry name" value="Sel1-like"/>
</dbReference>
<name>A0A371RER6_9PROT</name>
<gene>
    <name evidence="2" type="ORF">DX908_00785</name>
</gene>
<dbReference type="SUPFAM" id="SSF81901">
    <property type="entry name" value="HCP-like"/>
    <property type="match status" value="1"/>
</dbReference>
<proteinExistence type="predicted"/>
<accession>A0A371RER6</accession>
<evidence type="ECO:0000313" key="2">
    <source>
        <dbReference type="EMBL" id="RFB03946.1"/>
    </source>
</evidence>
<dbReference type="Proteomes" id="UP000264589">
    <property type="component" value="Unassembled WGS sequence"/>
</dbReference>
<feature type="region of interest" description="Disordered" evidence="1">
    <location>
        <begin position="731"/>
        <end position="755"/>
    </location>
</feature>
<dbReference type="InterPro" id="IPR011990">
    <property type="entry name" value="TPR-like_helical_dom_sf"/>
</dbReference>
<comment type="caution">
    <text evidence="2">The sequence shown here is derived from an EMBL/GenBank/DDBJ whole genome shotgun (WGS) entry which is preliminary data.</text>
</comment>
<dbReference type="PANTHER" id="PTHR11102:SF160">
    <property type="entry name" value="ERAD-ASSOCIATED E3 UBIQUITIN-PROTEIN LIGASE COMPONENT HRD3"/>
    <property type="match status" value="1"/>
</dbReference>
<dbReference type="PANTHER" id="PTHR11102">
    <property type="entry name" value="SEL-1-LIKE PROTEIN"/>
    <property type="match status" value="1"/>
</dbReference>
<dbReference type="SMART" id="SM00671">
    <property type="entry name" value="SEL1"/>
    <property type="match status" value="2"/>
</dbReference>
<evidence type="ECO:0000256" key="1">
    <source>
        <dbReference type="SAM" id="MobiDB-lite"/>
    </source>
</evidence>
<dbReference type="Gene3D" id="1.25.40.10">
    <property type="entry name" value="Tetratricopeptide repeat domain"/>
    <property type="match status" value="1"/>
</dbReference>
<reference evidence="2 3" key="1">
    <citation type="submission" date="2018-08" db="EMBL/GenBank/DDBJ databases">
        <title>Parvularcula sp. SM1705, isolated from surface water of the South Sea China.</title>
        <authorList>
            <person name="Sun L."/>
        </authorList>
    </citation>
    <scope>NUCLEOTIDE SEQUENCE [LARGE SCALE GENOMIC DNA]</scope>
    <source>
        <strain evidence="2 3">SM1705</strain>
    </source>
</reference>
<dbReference type="EMBL" id="QUQO01000001">
    <property type="protein sequence ID" value="RFB03946.1"/>
    <property type="molecule type" value="Genomic_DNA"/>
</dbReference>
<dbReference type="InParanoid" id="A0A371RER6"/>
<dbReference type="InterPro" id="IPR050767">
    <property type="entry name" value="Sel1_AlgK"/>
</dbReference>
<sequence length="783" mass="87022">MIQDRKGELVSMKLVNHLIASFILVSVSLPALAQDDTSMGARYAAQVEREKLVEEGLAGNKEALFKAALLFKTVDLNRHKELLKAAAEAGHPRAQALYGDLFHYEQYGTRQDYKTARKWYEKAAAQNDSEGLKELGKLYNKGNGVRQNLETAAGYWKRSSDLGDGVSSLLYGYYYLELRGHKAEATQYYQLAYARGEERGLEYLADLGDEYGAMAAAIITSAPCEKSSDGFDALRSNPQSKLDLVRPERIRQTSRDFWWHELYDRCFHTDWREPQNQTGGFRLTAKLDEQTTAAFAAYSQEASRQGKLADDGWQDSWLRKSPIEPGRDHFRGPGADQFDALAKDWLVQDEARTIKNFYGVRIGVTKSGIGSDGLPSYDAEDEMGLGFFRVNSAAKGSGAGYAGGWGKNFVDEIREQSKAQGGLLGYLGPIPVTNSASDIPAIHNGPFIKTKLGQDYYFGQMKGGYPHGIGYLIMPALDEIYVGSFVDGYAHGFGGFVQKQDGRVRQLKVGQYVASRGPVLGLIRTDMGTAAEIQRVGAFADGNLSGFGQRQIMSKLSPNFGLVEQGLFKDDTFLAGVRGNGSHLFQFPDALASAEGEWVHLSNLKTNDVILKRARPYVIGSNAQGAGLIQSGGERQDDVSLRVGVDGDLSDHPSQPFRNFAFVYYPHTDTAQINLKHYLDEQQKERERRLAAKRYQDWAIKTRERWAEEEKAKCLADPKCDYGAAPEVWGNTKYEPSTSSFSSYSSSSSSSTYNDPFGGLNPWSTQYQTQQWMSDPGRYNRPF</sequence>